<feature type="region of interest" description="Disordered" evidence="1">
    <location>
        <begin position="40"/>
        <end position="60"/>
    </location>
</feature>
<feature type="compositionally biased region" description="Low complexity" evidence="1">
    <location>
        <begin position="41"/>
        <end position="55"/>
    </location>
</feature>
<reference evidence="2 3" key="1">
    <citation type="submission" date="2019-09" db="EMBL/GenBank/DDBJ databases">
        <title>Hydrogenophaga aromatica sp. nov., isolated from a para-xylene-degrading enrichment culture.</title>
        <authorList>
            <person name="Tancsics A."/>
            <person name="Banerjee S."/>
        </authorList>
    </citation>
    <scope>NUCLEOTIDE SEQUENCE [LARGE SCALE GENOMIC DNA]</scope>
    <source>
        <strain evidence="2 3">D2P1</strain>
    </source>
</reference>
<comment type="caution">
    <text evidence="2">The sequence shown here is derived from an EMBL/GenBank/DDBJ whole genome shotgun (WGS) entry which is preliminary data.</text>
</comment>
<dbReference type="RefSeq" id="WP_177133609.1">
    <property type="nucleotide sequence ID" value="NZ_VYGV01000005.1"/>
</dbReference>
<evidence type="ECO:0000313" key="3">
    <source>
        <dbReference type="Proteomes" id="UP000545507"/>
    </source>
</evidence>
<name>A0A7Y8GT82_9BURK</name>
<dbReference type="EMBL" id="VYGV01000005">
    <property type="protein sequence ID" value="NWF44434.1"/>
    <property type="molecule type" value="Genomic_DNA"/>
</dbReference>
<keyword evidence="3" id="KW-1185">Reference proteome</keyword>
<proteinExistence type="predicted"/>
<gene>
    <name evidence="2" type="ORF">F3K02_04085</name>
</gene>
<dbReference type="AlphaFoldDB" id="A0A7Y8GT82"/>
<organism evidence="2 3">
    <name type="scientific">Hydrogenophaga aromaticivorans</name>
    <dbReference type="NCBI Taxonomy" id="2610898"/>
    <lineage>
        <taxon>Bacteria</taxon>
        <taxon>Pseudomonadati</taxon>
        <taxon>Pseudomonadota</taxon>
        <taxon>Betaproteobacteria</taxon>
        <taxon>Burkholderiales</taxon>
        <taxon>Comamonadaceae</taxon>
        <taxon>Hydrogenophaga</taxon>
    </lineage>
</organism>
<protein>
    <submittedName>
        <fullName evidence="2">Uncharacterized protein</fullName>
    </submittedName>
</protein>
<dbReference type="Proteomes" id="UP000545507">
    <property type="component" value="Unassembled WGS sequence"/>
</dbReference>
<evidence type="ECO:0000313" key="2">
    <source>
        <dbReference type="EMBL" id="NWF44434.1"/>
    </source>
</evidence>
<sequence>MSTHHFNLFNIIMSNTTNRRTYVGSENHKLNMRCGVDPLGTAPAPTTQQATATKPAPWPPKLQPVKSVASPAAMLEQPGQAEQDLRAEAAEIVRVHRLTTGRMPLVKSWNEWERVGAVRAAKDGCTLVMGIKREGYLHPYVSQTDPGKRGTPGAKPSIQLTKAQMAERAAAWSQFKGCSVIDAFKYLGLQF</sequence>
<accession>A0A7Y8GT82</accession>
<evidence type="ECO:0000256" key="1">
    <source>
        <dbReference type="SAM" id="MobiDB-lite"/>
    </source>
</evidence>